<feature type="transmembrane region" description="Helical" evidence="1">
    <location>
        <begin position="445"/>
        <end position="470"/>
    </location>
</feature>
<keyword evidence="3" id="KW-1185">Reference proteome</keyword>
<dbReference type="Proteomes" id="UP000298264">
    <property type="component" value="Unassembled WGS sequence"/>
</dbReference>
<dbReference type="InterPro" id="IPR001036">
    <property type="entry name" value="Acrflvin-R"/>
</dbReference>
<feature type="transmembrane region" description="Helical" evidence="1">
    <location>
        <begin position="932"/>
        <end position="950"/>
    </location>
</feature>
<feature type="transmembrane region" description="Helical" evidence="1">
    <location>
        <begin position="361"/>
        <end position="382"/>
    </location>
</feature>
<dbReference type="PANTHER" id="PTHR32063">
    <property type="match status" value="1"/>
</dbReference>
<feature type="transmembrane region" description="Helical" evidence="1">
    <location>
        <begin position="860"/>
        <end position="878"/>
    </location>
</feature>
<feature type="transmembrane region" description="Helical" evidence="1">
    <location>
        <begin position="331"/>
        <end position="349"/>
    </location>
</feature>
<dbReference type="PANTHER" id="PTHR32063:SF0">
    <property type="entry name" value="SWARMING MOTILITY PROTEIN SWRC"/>
    <property type="match status" value="1"/>
</dbReference>
<evidence type="ECO:0000313" key="3">
    <source>
        <dbReference type="Proteomes" id="UP000298264"/>
    </source>
</evidence>
<feature type="transmembrane region" description="Helical" evidence="1">
    <location>
        <begin position="830"/>
        <end position="848"/>
    </location>
</feature>
<feature type="transmembrane region" description="Helical" evidence="1">
    <location>
        <begin position="518"/>
        <end position="537"/>
    </location>
</feature>
<feature type="transmembrane region" description="Helical" evidence="1">
    <location>
        <begin position="419"/>
        <end position="439"/>
    </location>
</feature>
<comment type="caution">
    <text evidence="2">The sequence shown here is derived from an EMBL/GenBank/DDBJ whole genome shotgun (WGS) entry which is preliminary data.</text>
</comment>
<proteinExistence type="predicted"/>
<dbReference type="GO" id="GO:0005886">
    <property type="term" value="C:plasma membrane"/>
    <property type="evidence" value="ECO:0007669"/>
    <property type="project" value="TreeGrafter"/>
</dbReference>
<gene>
    <name evidence="2" type="ORF">EHS11_16415</name>
</gene>
<reference evidence="2" key="1">
    <citation type="journal article" date="2019" name="PLoS Negl. Trop. Dis.">
        <title>Revisiting the worldwide diversity of Leptospira species in the environment.</title>
        <authorList>
            <person name="Vincent A.T."/>
            <person name="Schiettekatte O."/>
            <person name="Bourhy P."/>
            <person name="Veyrier F.J."/>
            <person name="Picardeau M."/>
        </authorList>
    </citation>
    <scope>NUCLEOTIDE SEQUENCE [LARGE SCALE GENOMIC DNA]</scope>
    <source>
        <strain evidence="2">201400974</strain>
    </source>
</reference>
<dbReference type="SUPFAM" id="SSF82866">
    <property type="entry name" value="Multidrug efflux transporter AcrB transmembrane domain"/>
    <property type="match status" value="1"/>
</dbReference>
<dbReference type="Pfam" id="PF00873">
    <property type="entry name" value="ACR_tran"/>
    <property type="match status" value="2"/>
</dbReference>
<dbReference type="Gene3D" id="3.30.70.1440">
    <property type="entry name" value="Multidrug efflux transporter AcrB pore domain"/>
    <property type="match status" value="1"/>
</dbReference>
<dbReference type="Gene3D" id="3.30.2090.10">
    <property type="entry name" value="Multidrug efflux transporter AcrB TolC docking domain, DN and DC subdomains"/>
    <property type="match status" value="2"/>
</dbReference>
<keyword evidence="1" id="KW-0472">Membrane</keyword>
<dbReference type="GO" id="GO:0042910">
    <property type="term" value="F:xenobiotic transmembrane transporter activity"/>
    <property type="evidence" value="ECO:0007669"/>
    <property type="project" value="TreeGrafter"/>
</dbReference>
<evidence type="ECO:0000256" key="1">
    <source>
        <dbReference type="SAM" id="Phobius"/>
    </source>
</evidence>
<dbReference type="OrthoDB" id="312106at2"/>
<dbReference type="RefSeq" id="WP_135765430.1">
    <property type="nucleotide sequence ID" value="NZ_RQHV01000061.1"/>
</dbReference>
<feature type="transmembrane region" description="Helical" evidence="1">
    <location>
        <begin position="909"/>
        <end position="926"/>
    </location>
</feature>
<dbReference type="Gene3D" id="1.20.1640.10">
    <property type="entry name" value="Multidrug efflux transporter AcrB transmembrane domain"/>
    <property type="match status" value="3"/>
</dbReference>
<organism evidence="2 3">
    <name type="scientific">Leptospira ilyithenensis</name>
    <dbReference type="NCBI Taxonomy" id="2484901"/>
    <lineage>
        <taxon>Bacteria</taxon>
        <taxon>Pseudomonadati</taxon>
        <taxon>Spirochaetota</taxon>
        <taxon>Spirochaetia</taxon>
        <taxon>Leptospirales</taxon>
        <taxon>Leptospiraceae</taxon>
        <taxon>Leptospira</taxon>
    </lineage>
</organism>
<keyword evidence="1" id="KW-1133">Transmembrane helix</keyword>
<dbReference type="AlphaFoldDB" id="A0A4V3JWW1"/>
<dbReference type="Gene3D" id="3.30.70.1320">
    <property type="entry name" value="Multidrug efflux transporter AcrB pore domain like"/>
    <property type="match status" value="1"/>
</dbReference>
<dbReference type="SUPFAM" id="SSF82714">
    <property type="entry name" value="Multidrug efflux transporter AcrB TolC docking domain, DN and DC subdomains"/>
    <property type="match status" value="2"/>
</dbReference>
<protein>
    <submittedName>
        <fullName evidence="2">Efflux RND transporter permease subunit</fullName>
    </submittedName>
</protein>
<accession>A0A4V3JWW1</accession>
<name>A0A4V3JWW1_9LEPT</name>
<feature type="transmembrane region" description="Helical" evidence="1">
    <location>
        <begin position="388"/>
        <end position="407"/>
    </location>
</feature>
<dbReference type="Gene3D" id="3.30.70.1430">
    <property type="entry name" value="Multidrug efflux transporter AcrB pore domain"/>
    <property type="match status" value="2"/>
</dbReference>
<dbReference type="EMBL" id="RQHV01000061">
    <property type="protein sequence ID" value="TGN08478.1"/>
    <property type="molecule type" value="Genomic_DNA"/>
</dbReference>
<dbReference type="InterPro" id="IPR027463">
    <property type="entry name" value="AcrB_DN_DC_subdom"/>
</dbReference>
<dbReference type="SUPFAM" id="SSF82693">
    <property type="entry name" value="Multidrug efflux transporter AcrB pore domain, PN1, PN2, PC1 and PC2 subdomains"/>
    <property type="match status" value="2"/>
</dbReference>
<evidence type="ECO:0000313" key="2">
    <source>
        <dbReference type="EMBL" id="TGN08478.1"/>
    </source>
</evidence>
<keyword evidence="1" id="KW-0812">Transmembrane</keyword>
<sequence>MKKSKIILSIEERPILCLMFALGLTLFGVLSFQEIKFSLSRKEIYPGIAIRVDASGFDAYQTEEVITTPIEKIISTVGGIKEIRSISESGKSVIQIQMERNLDLKTKALEIREKIDLISYQFPREVHKPMVYRFDPGNSPAMVATFYNEGLTQDELRELVEKTYKAELENIEGVSQVIVAGGRIREILVACDAKQLEAYTLNLRDIVNKIQDWNANFSLGNIRVSNRDSSVFANSKFSDLYALRNIPLVVDSFGKVVFLHDVAKVSLEPRDDEVGARLNAEERVSVFIYNNQTSDILKISGQIRSIFSSKIKGKLEVIVTQDEASFLVNTIRSLMISGLFIILLVLLFFYRNANFKRFFPFYLMSVPTSWFIFSLAVGIGRFDLSLAFSYGFIIGQIFWGMFVLRVYRFQKKDIYHFGYYKFSLMLVIIFGVSVVFLLLSKGIFMFWFEFVFAICFSVISSYILFPVFYINFKDTFFFRWIYKENRYFIRYYDLICNFLIKKGLDWRKKTEDSLFTNIYLYPVSIVFLILLGIYTLFSSSLKYSIDSDKKEVIAFLEFPPGTSFQHTSQITLSAEKKILSVTGVKEVISKIDPAHSLLLIKLDDGNFPDRDFLSSLKASIGSTDDGFLYFSSDEDSKFFKEVAFDVIGYDIKDLEKYVSRIAEKAKSMNGVAESVLRFKPSREELQLNYNPYKFELSDMKFYEFGDNLRLAIQGGVATKYLDQDREVDIRVRYAEEYRKSSDHLSEIRIKNGSGRFVPISELVHPKEALVPQKIYHKNRSRSLSFAVKMEGSSGSELGGLIDTVMDSSLPEGYRVELSDEEDKGFFGSDFFQKVIFLNLLWLNPLIFFALTGNLKKSKSYIWKMIAPLFFSIFLWKFFFSSVIYLPFLIGLGIGHLFGIFLLESKYHLTQYPVLYFVSLFIPFIIISDASLISLVHIFSAILLFCFCLFGQERITREWNRKYENQDMVLLLWDLTKKIWKTLEEKVALIWRKRTFGK</sequence>
<feature type="transmembrane region" description="Helical" evidence="1">
    <location>
        <begin position="884"/>
        <end position="902"/>
    </location>
</feature>